<dbReference type="InterPro" id="IPR056884">
    <property type="entry name" value="NPHP3-like_N"/>
</dbReference>
<reference evidence="6 7" key="1">
    <citation type="submission" date="2019-09" db="EMBL/GenBank/DDBJ databases">
        <title>The hologenome of the rock-dwelling lichen Lasallia pustulata.</title>
        <authorList>
            <person name="Greshake Tzovaras B."/>
            <person name="Segers F."/>
            <person name="Bicker A."/>
            <person name="Dal Grande F."/>
            <person name="Otte J."/>
            <person name="Hankeln T."/>
            <person name="Schmitt I."/>
            <person name="Ebersberger I."/>
        </authorList>
    </citation>
    <scope>NUCLEOTIDE SEQUENCE [LARGE SCALE GENOMIC DNA]</scope>
    <source>
        <strain evidence="6">A1-1</strain>
    </source>
</reference>
<dbReference type="SUPFAM" id="SSF52540">
    <property type="entry name" value="P-loop containing nucleoside triphosphate hydrolases"/>
    <property type="match status" value="1"/>
</dbReference>
<proteinExistence type="predicted"/>
<feature type="domain" description="DUF7708" evidence="4">
    <location>
        <begin position="81"/>
        <end position="213"/>
    </location>
</feature>
<dbReference type="EMBL" id="VXIT01000009">
    <property type="protein sequence ID" value="KAA6410279.1"/>
    <property type="molecule type" value="Genomic_DNA"/>
</dbReference>
<dbReference type="Pfam" id="PF24809">
    <property type="entry name" value="DUF7708"/>
    <property type="match status" value="1"/>
</dbReference>
<dbReference type="PANTHER" id="PTHR10039:SF14">
    <property type="entry name" value="NACHT DOMAIN-CONTAINING PROTEIN"/>
    <property type="match status" value="1"/>
</dbReference>
<evidence type="ECO:0000256" key="1">
    <source>
        <dbReference type="ARBA" id="ARBA00022737"/>
    </source>
</evidence>
<evidence type="ECO:0008006" key="8">
    <source>
        <dbReference type="Google" id="ProtNLM"/>
    </source>
</evidence>
<dbReference type="Pfam" id="PF24883">
    <property type="entry name" value="NPHP3_N"/>
    <property type="match status" value="1"/>
</dbReference>
<feature type="compositionally biased region" description="Polar residues" evidence="3">
    <location>
        <begin position="1057"/>
        <end position="1070"/>
    </location>
</feature>
<evidence type="ECO:0000259" key="5">
    <source>
        <dbReference type="Pfam" id="PF24883"/>
    </source>
</evidence>
<dbReference type="OrthoDB" id="21416at2759"/>
<evidence type="ECO:0000256" key="3">
    <source>
        <dbReference type="SAM" id="MobiDB-lite"/>
    </source>
</evidence>
<evidence type="ECO:0000313" key="6">
    <source>
        <dbReference type="EMBL" id="KAA6410279.1"/>
    </source>
</evidence>
<feature type="compositionally biased region" description="Basic and acidic residues" evidence="3">
    <location>
        <begin position="1145"/>
        <end position="1157"/>
    </location>
</feature>
<dbReference type="PANTHER" id="PTHR10039">
    <property type="entry name" value="AMELOGENIN"/>
    <property type="match status" value="1"/>
</dbReference>
<name>A0A5M8PLL5_9LECA</name>
<dbReference type="InterPro" id="IPR027417">
    <property type="entry name" value="P-loop_NTPase"/>
</dbReference>
<dbReference type="Proteomes" id="UP000324767">
    <property type="component" value="Unassembled WGS sequence"/>
</dbReference>
<sequence length="1548" mass="174437">MVVLTEDKMAQQLPSTAFVDAFNDYFYSLPEKKKNKRSILSRIDVNNPPTLESIQGSMEAIETKNANKPSMKIMKKVMSPVIRVLKDYYGVIDTLAQADPTAALIVWGAVKVVIDGLGRCVDLFDKIKSELLSLRTQLERLMLYENLYGESSLMQQHLFMSYKNVFRFWSRVDKECDRCSLNILLRAAASFSVKKLQGIVDDLKEDANRMDRLVPIVEGRIARGEREDAEKERVEAGLERLENKQERKEASAWRKQQQSDRIRSWLGGQALNESNSRRHYDNTNSRFGNSCDWLLSASIFKDWVNRASKQPVVWLYAGPGSGKSVLCSHAVDHVKSLETKPAVAFQFYDFDDPQRTALQTARNLAAQLFEHIWLRLQDIPDTLHAQTQKNSGDLVNVLDFIRLLVGNLPNVYIFLDGLDEESTVARWKEASKIVDFVMELANSSPSAMRVWFSTQDRSCIRERLDAFPTLNIKDQVQTDVNIYLSQTVPGLDNMEVGDDTRNWILGELKNRANGNFLWASLMIKTLKDEVACFDDMEQFIQDGLPKDLDDKIFALVAFSKRRLRFRELQEAIGMVSTNTPELLKDRNIPWKQSVRKLFAPLIETQQDPEDPEDCVCYLFHSTVKDFLLKNDQIFLQGQPDTEGGKSRLITEFTIANACLLYLSQHRFSKLLVKKGVSSSSCSNPRSDLWTTSLGESTEEHHLLRYSAKYWDKHLDNVEGTQEVAQRVKDFLRSTNYQTTIQVQSLWVQSHFELHLLLDGHGAYLNYRGSKRVFPRWFSSHSSIDCGKYTGDYTDFVNEWRHLLNFGSCDCDECGVVAHGAVEAYVGEVDRCFWGALGPQNFLSSNHERYNSFRLTPEEGHGIERVGPLYEAVASDGSEIRLMRLAEDNSVDGATLRFHCEVWGLPNGASPRLLRTKTIATTSAATNWTSYGIASEEKRKRFGSPEAISFSPDMNYLRIGSQILSKDSRGDYAKIAGLDATAGCSPVYFEELTGRGPYVVLATRRRVPEVIVNQNRSEDQKVKDIGTDLVVEDKVDFNLGRDSALSDSHDSVGKLSKSDNGSDTSSQQSPAEDSSEEEGNGSESDESLEYDSADESWSEGSTEPDQDDPMPWDQSDISEDEKSDMNAEDGADADGEDDEDEDSSDDVVHSYKHLREVSDTDGEEITFDSGSDDNAYVELDDDYDSNSDGGYAFTQSDLNSDGEGPIPRYRAPQPRRTRSKAHAQQGSLMVYDLSSSNAIQVFKYTHPLPVMLYGSPPAIHPSKPLVVWPLCLGDILFADFESQTHFIRRAKPSTRKTRHIFIKCHFSSCGSFLHVASLEARSKTVSENEKRSDTREPLIMTAFISTHRLSARKTSRSPPTMIHRVKVSLGESVSFSGSTMPVNLTWSATNVYLSHSSDDNLLNVFRVSLFEAAKPVKGETTTEHPVSVPRQPIFMPESARSREIRYFPPPADDDRGMIIIGSGSVRRAWQPHSPATCKRCGDEKAKNALVKYSPPTGLYVKEDADLGGWSLSDAVVEMKSNSADGQLKRKMERFDAEDDCDFELYFLPD</sequence>
<protein>
    <recommendedName>
        <fullName evidence="8">NACHT domain-containing protein</fullName>
    </recommendedName>
</protein>
<gene>
    <name evidence="6" type="ORF">FRX48_05700</name>
</gene>
<feature type="coiled-coil region" evidence="2">
    <location>
        <begin position="193"/>
        <end position="258"/>
    </location>
</feature>
<dbReference type="Gene3D" id="3.40.50.300">
    <property type="entry name" value="P-loop containing nucleotide triphosphate hydrolases"/>
    <property type="match status" value="1"/>
</dbReference>
<evidence type="ECO:0000256" key="2">
    <source>
        <dbReference type="SAM" id="Coils"/>
    </source>
</evidence>
<keyword evidence="2" id="KW-0175">Coiled coil</keyword>
<keyword evidence="1" id="KW-0677">Repeat</keyword>
<feature type="domain" description="Nephrocystin 3-like N-terminal" evidence="5">
    <location>
        <begin position="290"/>
        <end position="453"/>
    </location>
</feature>
<organism evidence="6 7">
    <name type="scientific">Lasallia pustulata</name>
    <dbReference type="NCBI Taxonomy" id="136370"/>
    <lineage>
        <taxon>Eukaryota</taxon>
        <taxon>Fungi</taxon>
        <taxon>Dikarya</taxon>
        <taxon>Ascomycota</taxon>
        <taxon>Pezizomycotina</taxon>
        <taxon>Lecanoromycetes</taxon>
        <taxon>OSLEUM clade</taxon>
        <taxon>Umbilicariomycetidae</taxon>
        <taxon>Umbilicariales</taxon>
        <taxon>Umbilicariaceae</taxon>
        <taxon>Lasallia</taxon>
    </lineage>
</organism>
<evidence type="ECO:0000259" key="4">
    <source>
        <dbReference type="Pfam" id="PF24809"/>
    </source>
</evidence>
<comment type="caution">
    <text evidence="6">The sequence shown here is derived from an EMBL/GenBank/DDBJ whole genome shotgun (WGS) entry which is preliminary data.</text>
</comment>
<feature type="region of interest" description="Disordered" evidence="3">
    <location>
        <begin position="1040"/>
        <end position="1222"/>
    </location>
</feature>
<evidence type="ECO:0000313" key="7">
    <source>
        <dbReference type="Proteomes" id="UP000324767"/>
    </source>
</evidence>
<accession>A0A5M8PLL5</accession>
<dbReference type="InterPro" id="IPR056125">
    <property type="entry name" value="DUF7708"/>
</dbReference>
<feature type="compositionally biased region" description="Acidic residues" evidence="3">
    <location>
        <begin position="1072"/>
        <end position="1144"/>
    </location>
</feature>